<dbReference type="Proteomes" id="UP000075243">
    <property type="component" value="Chromosome 10"/>
</dbReference>
<dbReference type="InterPro" id="IPR051320">
    <property type="entry name" value="Viral_Replic_Matur_Polypro"/>
</dbReference>
<dbReference type="PANTHER" id="PTHR33064:SF40">
    <property type="entry name" value="REVERSE TRANSCRIPTASE_RETROTRANSPOSON-DERIVED PROTEIN RNASE H-LIKE DOMAIN-CONTAINING PROTEIN"/>
    <property type="match status" value="1"/>
</dbReference>
<accession>A0A151SYB1</accession>
<dbReference type="EMBL" id="CM003612">
    <property type="protein sequence ID" value="KYP59780.1"/>
    <property type="molecule type" value="Genomic_DNA"/>
</dbReference>
<organism evidence="1 2">
    <name type="scientific">Cajanus cajan</name>
    <name type="common">Pigeon pea</name>
    <name type="synonym">Cajanus indicus</name>
    <dbReference type="NCBI Taxonomy" id="3821"/>
    <lineage>
        <taxon>Eukaryota</taxon>
        <taxon>Viridiplantae</taxon>
        <taxon>Streptophyta</taxon>
        <taxon>Embryophyta</taxon>
        <taxon>Tracheophyta</taxon>
        <taxon>Spermatophyta</taxon>
        <taxon>Magnoliopsida</taxon>
        <taxon>eudicotyledons</taxon>
        <taxon>Gunneridae</taxon>
        <taxon>Pentapetalae</taxon>
        <taxon>rosids</taxon>
        <taxon>fabids</taxon>
        <taxon>Fabales</taxon>
        <taxon>Fabaceae</taxon>
        <taxon>Papilionoideae</taxon>
        <taxon>50 kb inversion clade</taxon>
        <taxon>NPAAA clade</taxon>
        <taxon>indigoferoid/millettioid clade</taxon>
        <taxon>Phaseoleae</taxon>
        <taxon>Cajanus</taxon>
    </lineage>
</organism>
<evidence type="ECO:0000313" key="1">
    <source>
        <dbReference type="EMBL" id="KYP59780.1"/>
    </source>
</evidence>
<dbReference type="Gramene" id="C.cajan_14787.t">
    <property type="protein sequence ID" value="C.cajan_14787.t"/>
    <property type="gene ID" value="C.cajan_14787"/>
</dbReference>
<name>A0A151SYB1_CAJCA</name>
<dbReference type="InterPro" id="IPR043502">
    <property type="entry name" value="DNA/RNA_pol_sf"/>
</dbReference>
<proteinExistence type="predicted"/>
<dbReference type="InterPro" id="IPR043128">
    <property type="entry name" value="Rev_trsase/Diguanyl_cyclase"/>
</dbReference>
<keyword evidence="2" id="KW-1185">Reference proteome</keyword>
<dbReference type="Gene3D" id="3.30.70.270">
    <property type="match status" value="1"/>
</dbReference>
<dbReference type="AlphaFoldDB" id="A0A151SYB1"/>
<gene>
    <name evidence="1" type="ORF">KK1_015221</name>
</gene>
<dbReference type="SUPFAM" id="SSF56672">
    <property type="entry name" value="DNA/RNA polymerases"/>
    <property type="match status" value="1"/>
</dbReference>
<protein>
    <recommendedName>
        <fullName evidence="3">Reverse transcriptase/retrotransposon-derived protein RNase H-like domain-containing protein</fullName>
    </recommendedName>
</protein>
<reference evidence="1 2" key="1">
    <citation type="journal article" date="2012" name="Nat. Biotechnol.">
        <title>Draft genome sequence of pigeonpea (Cajanus cajan), an orphan legume crop of resource-poor farmers.</title>
        <authorList>
            <person name="Varshney R.K."/>
            <person name="Chen W."/>
            <person name="Li Y."/>
            <person name="Bharti A.K."/>
            <person name="Saxena R.K."/>
            <person name="Schlueter J.A."/>
            <person name="Donoghue M.T."/>
            <person name="Azam S."/>
            <person name="Fan G."/>
            <person name="Whaley A.M."/>
            <person name="Farmer A.D."/>
            <person name="Sheridan J."/>
            <person name="Iwata A."/>
            <person name="Tuteja R."/>
            <person name="Penmetsa R.V."/>
            <person name="Wu W."/>
            <person name="Upadhyaya H.D."/>
            <person name="Yang S.P."/>
            <person name="Shah T."/>
            <person name="Saxena K.B."/>
            <person name="Michael T."/>
            <person name="McCombie W.R."/>
            <person name="Yang B."/>
            <person name="Zhang G."/>
            <person name="Yang H."/>
            <person name="Wang J."/>
            <person name="Spillane C."/>
            <person name="Cook D.R."/>
            <person name="May G.D."/>
            <person name="Xu X."/>
            <person name="Jackson S.A."/>
        </authorList>
    </citation>
    <scope>NUCLEOTIDE SEQUENCE [LARGE SCALE GENOMIC DNA]</scope>
    <source>
        <strain evidence="2">cv. Asha</strain>
    </source>
</reference>
<sequence>MPSCQLHTSVESLQQVPPIIVQLIDKYSDVFGELNRAFLGLAGYYRRFVLNFGKIAKPLTDMLKKDSFHWNDDSVAAFQALK</sequence>
<dbReference type="PANTHER" id="PTHR33064">
    <property type="entry name" value="POL PROTEIN"/>
    <property type="match status" value="1"/>
</dbReference>
<evidence type="ECO:0008006" key="3">
    <source>
        <dbReference type="Google" id="ProtNLM"/>
    </source>
</evidence>
<evidence type="ECO:0000313" key="2">
    <source>
        <dbReference type="Proteomes" id="UP000075243"/>
    </source>
</evidence>